<dbReference type="Gene3D" id="3.30.450.20">
    <property type="entry name" value="PAS domain"/>
    <property type="match status" value="2"/>
</dbReference>
<dbReference type="SUPFAM" id="SSF55785">
    <property type="entry name" value="PYP-like sensor domain (PAS domain)"/>
    <property type="match status" value="1"/>
</dbReference>
<comment type="caution">
    <text evidence="16">The sequence shown here is derived from an EMBL/GenBank/DDBJ whole genome shotgun (WGS) entry which is preliminary data.</text>
</comment>
<organism evidence="16 17">
    <name type="scientific">Cryobacterium tepidiphilum</name>
    <dbReference type="NCBI Taxonomy" id="2486026"/>
    <lineage>
        <taxon>Bacteria</taxon>
        <taxon>Bacillati</taxon>
        <taxon>Actinomycetota</taxon>
        <taxon>Actinomycetes</taxon>
        <taxon>Micrococcales</taxon>
        <taxon>Microbacteriaceae</taxon>
        <taxon>Cryobacterium</taxon>
    </lineage>
</organism>
<evidence type="ECO:0000313" key="16">
    <source>
        <dbReference type="EMBL" id="RNE59047.1"/>
    </source>
</evidence>
<evidence type="ECO:0000256" key="6">
    <source>
        <dbReference type="ARBA" id="ARBA00022679"/>
    </source>
</evidence>
<keyword evidence="9" id="KW-0418">Kinase</keyword>
<dbReference type="PROSITE" id="PS50109">
    <property type="entry name" value="HIS_KIN"/>
    <property type="match status" value="1"/>
</dbReference>
<evidence type="ECO:0000256" key="14">
    <source>
        <dbReference type="SAM" id="Phobius"/>
    </source>
</evidence>
<dbReference type="SUPFAM" id="SSF103190">
    <property type="entry name" value="Sensory domain-like"/>
    <property type="match status" value="1"/>
</dbReference>
<feature type="transmembrane region" description="Helical" evidence="14">
    <location>
        <begin position="12"/>
        <end position="35"/>
    </location>
</feature>
<evidence type="ECO:0000256" key="11">
    <source>
        <dbReference type="ARBA" id="ARBA00022989"/>
    </source>
</evidence>
<dbReference type="InterPro" id="IPR029151">
    <property type="entry name" value="Sensor-like_sf"/>
</dbReference>
<dbReference type="EMBL" id="RDSR01000021">
    <property type="protein sequence ID" value="RNE59047.1"/>
    <property type="molecule type" value="Genomic_DNA"/>
</dbReference>
<evidence type="ECO:0000256" key="10">
    <source>
        <dbReference type="ARBA" id="ARBA00022840"/>
    </source>
</evidence>
<comment type="subcellular location">
    <subcellularLocation>
        <location evidence="2">Cell membrane</location>
        <topology evidence="2">Multi-pass membrane protein</topology>
    </subcellularLocation>
</comment>
<name>A0A3M8L0I0_9MICO</name>
<evidence type="ECO:0000256" key="8">
    <source>
        <dbReference type="ARBA" id="ARBA00022741"/>
    </source>
</evidence>
<dbReference type="SMART" id="SM00387">
    <property type="entry name" value="HATPase_c"/>
    <property type="match status" value="1"/>
</dbReference>
<evidence type="ECO:0000256" key="1">
    <source>
        <dbReference type="ARBA" id="ARBA00000085"/>
    </source>
</evidence>
<sequence length="556" mass="59438">MKSVTDRLSVATRLFVLHLVFVLVLSVVALVVLWVDAHARVEQNAENLTRVVSSSIADDPFVIRSVQGDQPSTLLEPYALNLMHDAHVDFITIMSPSGIRFTHSDPAQIGKPYIGTIGPAQQGRSLTETYTGTLGPSVRSVYPIEDDAGQIIGLVSSGVTVGSVASAVNSRLGFVIGAALILLLLGAVASLLLRRYLDRVTHGMGEQELERMFSYYEAVLYSVREGLLLVDPAGRLTLYNEQAALLLNLPPASARSRTGVPVADLPIPESLRAVLGSGDRVHDLIQLTDDRVLVVNQEPAEAPPGSRRRLPARLGTVTTLRDHTELQQLTGELETMRTLADSLRSQTHEFSNKLHTIVSLIELGRAREALDFVTERLQVNQMLTDRLVGAIDEPVLAALALGKAAQAEERGVDLRVTVSSTRVQPRAEPAHLVTIVGNLLDNAIDSAAESEGRWVSLDIGTRVDADASASVVIVVADSGAGVSAEEADLIFARGYSTKETGHGRGYGLALVAQAIRQERGSITVANGDPGAVFTVTLPDRRGAEGEASAEPVVTHG</sequence>
<dbReference type="Pfam" id="PF17203">
    <property type="entry name" value="sCache_3_2"/>
    <property type="match status" value="1"/>
</dbReference>
<gene>
    <name evidence="16" type="ORF">EEJ31_11605</name>
</gene>
<keyword evidence="5" id="KW-0597">Phosphoprotein</keyword>
<dbReference type="InterPro" id="IPR005467">
    <property type="entry name" value="His_kinase_dom"/>
</dbReference>
<dbReference type="InterPro" id="IPR035965">
    <property type="entry name" value="PAS-like_dom_sf"/>
</dbReference>
<dbReference type="Proteomes" id="UP000279859">
    <property type="component" value="Unassembled WGS sequence"/>
</dbReference>
<dbReference type="Gene3D" id="3.30.565.10">
    <property type="entry name" value="Histidine kinase-like ATPase, C-terminal domain"/>
    <property type="match status" value="1"/>
</dbReference>
<dbReference type="Pfam" id="PF02518">
    <property type="entry name" value="HATPase_c"/>
    <property type="match status" value="1"/>
</dbReference>
<feature type="transmembrane region" description="Helical" evidence="14">
    <location>
        <begin position="172"/>
        <end position="193"/>
    </location>
</feature>
<dbReference type="GO" id="GO:0005886">
    <property type="term" value="C:plasma membrane"/>
    <property type="evidence" value="ECO:0007669"/>
    <property type="project" value="UniProtKB-SubCell"/>
</dbReference>
<dbReference type="AlphaFoldDB" id="A0A3M8L0I0"/>
<dbReference type="SUPFAM" id="SSF55890">
    <property type="entry name" value="Sporulation response regulatory protein Spo0B"/>
    <property type="match status" value="1"/>
</dbReference>
<evidence type="ECO:0000256" key="12">
    <source>
        <dbReference type="ARBA" id="ARBA00023012"/>
    </source>
</evidence>
<dbReference type="InterPro" id="IPR036890">
    <property type="entry name" value="HATPase_C_sf"/>
</dbReference>
<comment type="catalytic activity">
    <reaction evidence="1">
        <text>ATP + protein L-histidine = ADP + protein N-phospho-L-histidine.</text>
        <dbReference type="EC" id="2.7.13.3"/>
    </reaction>
</comment>
<dbReference type="InterPro" id="IPR003594">
    <property type="entry name" value="HATPase_dom"/>
</dbReference>
<evidence type="ECO:0000256" key="2">
    <source>
        <dbReference type="ARBA" id="ARBA00004651"/>
    </source>
</evidence>
<accession>A0A3M8L0I0</accession>
<dbReference type="RefSeq" id="WP_123046450.1">
    <property type="nucleotide sequence ID" value="NZ_RDSR01000021.1"/>
</dbReference>
<dbReference type="Gene3D" id="1.10.287.130">
    <property type="match status" value="1"/>
</dbReference>
<dbReference type="PANTHER" id="PTHR43547:SF10">
    <property type="entry name" value="SENSOR HISTIDINE KINASE DCUS"/>
    <property type="match status" value="1"/>
</dbReference>
<keyword evidence="12" id="KW-0902">Two-component regulatory system</keyword>
<evidence type="ECO:0000256" key="9">
    <source>
        <dbReference type="ARBA" id="ARBA00022777"/>
    </source>
</evidence>
<keyword evidence="8" id="KW-0547">Nucleotide-binding</keyword>
<dbReference type="InterPro" id="IPR016120">
    <property type="entry name" value="Sig_transdc_His_kin_SpoOB"/>
</dbReference>
<dbReference type="PANTHER" id="PTHR43547">
    <property type="entry name" value="TWO-COMPONENT HISTIDINE KINASE"/>
    <property type="match status" value="1"/>
</dbReference>
<feature type="domain" description="Histidine kinase" evidence="15">
    <location>
        <begin position="345"/>
        <end position="541"/>
    </location>
</feature>
<dbReference type="SUPFAM" id="SSF55874">
    <property type="entry name" value="ATPase domain of HSP90 chaperone/DNA topoisomerase II/histidine kinase"/>
    <property type="match status" value="1"/>
</dbReference>
<keyword evidence="10" id="KW-0067">ATP-binding</keyword>
<keyword evidence="17" id="KW-1185">Reference proteome</keyword>
<dbReference type="GO" id="GO:0005524">
    <property type="term" value="F:ATP binding"/>
    <property type="evidence" value="ECO:0007669"/>
    <property type="project" value="UniProtKB-KW"/>
</dbReference>
<dbReference type="InterPro" id="IPR004358">
    <property type="entry name" value="Sig_transdc_His_kin-like_C"/>
</dbReference>
<evidence type="ECO:0000256" key="7">
    <source>
        <dbReference type="ARBA" id="ARBA00022692"/>
    </source>
</evidence>
<dbReference type="OrthoDB" id="9792686at2"/>
<proteinExistence type="predicted"/>
<dbReference type="EC" id="2.7.13.3" evidence="3"/>
<evidence type="ECO:0000256" key="3">
    <source>
        <dbReference type="ARBA" id="ARBA00012438"/>
    </source>
</evidence>
<keyword evidence="13 14" id="KW-0472">Membrane</keyword>
<reference evidence="16 17" key="1">
    <citation type="submission" date="2018-11" db="EMBL/GenBank/DDBJ databases">
        <title>Cryobacterium sp. nov., isolated from rhizosphere soil of lettuce.</title>
        <authorList>
            <person name="Wang Y."/>
        </authorList>
    </citation>
    <scope>NUCLEOTIDE SEQUENCE [LARGE SCALE GENOMIC DNA]</scope>
    <source>
        <strain evidence="16 17">NEAU-85</strain>
    </source>
</reference>
<dbReference type="PRINTS" id="PR00344">
    <property type="entry name" value="BCTRLSENSOR"/>
</dbReference>
<keyword evidence="6" id="KW-0808">Transferase</keyword>
<keyword evidence="11 14" id="KW-1133">Transmembrane helix</keyword>
<keyword evidence="7 14" id="KW-0812">Transmembrane</keyword>
<dbReference type="InterPro" id="IPR033463">
    <property type="entry name" value="sCache_3"/>
</dbReference>
<protein>
    <recommendedName>
        <fullName evidence="3">histidine kinase</fullName>
        <ecNumber evidence="3">2.7.13.3</ecNumber>
    </recommendedName>
</protein>
<evidence type="ECO:0000259" key="15">
    <source>
        <dbReference type="PROSITE" id="PS50109"/>
    </source>
</evidence>
<evidence type="ECO:0000313" key="17">
    <source>
        <dbReference type="Proteomes" id="UP000279859"/>
    </source>
</evidence>
<keyword evidence="4" id="KW-1003">Cell membrane</keyword>
<evidence type="ECO:0000256" key="13">
    <source>
        <dbReference type="ARBA" id="ARBA00023136"/>
    </source>
</evidence>
<dbReference type="GO" id="GO:0000155">
    <property type="term" value="F:phosphorelay sensor kinase activity"/>
    <property type="evidence" value="ECO:0007669"/>
    <property type="project" value="InterPro"/>
</dbReference>
<evidence type="ECO:0000256" key="5">
    <source>
        <dbReference type="ARBA" id="ARBA00022553"/>
    </source>
</evidence>
<evidence type="ECO:0000256" key="4">
    <source>
        <dbReference type="ARBA" id="ARBA00022475"/>
    </source>
</evidence>